<accession>A0ABR2VEQ9</accession>
<dbReference type="EMBL" id="JARVKF010000018">
    <property type="protein sequence ID" value="KAK9425397.1"/>
    <property type="molecule type" value="Genomic_DNA"/>
</dbReference>
<evidence type="ECO:0000313" key="2">
    <source>
        <dbReference type="Proteomes" id="UP001408356"/>
    </source>
</evidence>
<gene>
    <name evidence="1" type="ORF">SUNI508_13071</name>
</gene>
<reference evidence="1 2" key="1">
    <citation type="journal article" date="2024" name="J. Plant Pathol.">
        <title>Sequence and assembly of the genome of Seiridium unicorne, isolate CBS 538.82, causal agent of cypress canker disease.</title>
        <authorList>
            <person name="Scali E."/>
            <person name="Rocca G.D."/>
            <person name="Danti R."/>
            <person name="Garbelotto M."/>
            <person name="Barberini S."/>
            <person name="Baroncelli R."/>
            <person name="Emiliani G."/>
        </authorList>
    </citation>
    <scope>NUCLEOTIDE SEQUENCE [LARGE SCALE GENOMIC DNA]</scope>
    <source>
        <strain evidence="1 2">BM-138-508</strain>
    </source>
</reference>
<comment type="caution">
    <text evidence="1">The sequence shown here is derived from an EMBL/GenBank/DDBJ whole genome shotgun (WGS) entry which is preliminary data.</text>
</comment>
<sequence>MRRIPPEHEDWCRALLIQGMLLRATIWYPLMPEPNIKTVVQAFETLKPYYGHSCGMNFHTPSLYWQEIDLQDPELEKKGNQWLLEKMDFPTIALTLSYDMFDPPAKETVGLMAATAPLWGSMTAQGRHDELGKLSKGMLPAGSDLTIASAFNVLREAHEPWRIMRMPFIYVLKRQKASGGKTDVQHRRFKLYKHKVVSMLNAEQVPHPPNIKQSPYRFLDPLMTRSTIKPPMVASAICLLFFRSPSLPTSIAVPAAPAAAVATLPIRSRSFLARQPSIRPAPTAASVACLQLGPLSDRALCLRWLALRYESREFAWTDLPRCLGSASS</sequence>
<keyword evidence="2" id="KW-1185">Reference proteome</keyword>
<name>A0ABR2VEQ9_9PEZI</name>
<organism evidence="1 2">
    <name type="scientific">Seiridium unicorne</name>
    <dbReference type="NCBI Taxonomy" id="138068"/>
    <lineage>
        <taxon>Eukaryota</taxon>
        <taxon>Fungi</taxon>
        <taxon>Dikarya</taxon>
        <taxon>Ascomycota</taxon>
        <taxon>Pezizomycotina</taxon>
        <taxon>Sordariomycetes</taxon>
        <taxon>Xylariomycetidae</taxon>
        <taxon>Amphisphaeriales</taxon>
        <taxon>Sporocadaceae</taxon>
        <taxon>Seiridium</taxon>
    </lineage>
</organism>
<evidence type="ECO:0000313" key="1">
    <source>
        <dbReference type="EMBL" id="KAK9425397.1"/>
    </source>
</evidence>
<dbReference type="Proteomes" id="UP001408356">
    <property type="component" value="Unassembled WGS sequence"/>
</dbReference>
<proteinExistence type="predicted"/>
<protein>
    <submittedName>
        <fullName evidence="1">Uncharacterized protein</fullName>
    </submittedName>
</protein>